<feature type="region of interest" description="Disordered" evidence="1">
    <location>
        <begin position="550"/>
        <end position="572"/>
    </location>
</feature>
<dbReference type="EMBL" id="FQ312005">
    <property type="protein sequence ID" value="CBW25919.1"/>
    <property type="molecule type" value="Genomic_DNA"/>
</dbReference>
<organism evidence="2 3">
    <name type="scientific">Halobacteriovorax marinus (strain ATCC BAA-682 / DSM 15412 / SJ)</name>
    <name type="common">Bacteriovorax marinus</name>
    <dbReference type="NCBI Taxonomy" id="862908"/>
    <lineage>
        <taxon>Bacteria</taxon>
        <taxon>Pseudomonadati</taxon>
        <taxon>Bdellovibrionota</taxon>
        <taxon>Bacteriovoracia</taxon>
        <taxon>Bacteriovoracales</taxon>
        <taxon>Halobacteriovoraceae</taxon>
        <taxon>Halobacteriovorax</taxon>
    </lineage>
</organism>
<evidence type="ECO:0000256" key="1">
    <source>
        <dbReference type="SAM" id="MobiDB-lite"/>
    </source>
</evidence>
<reference evidence="3" key="1">
    <citation type="journal article" date="2013" name="ISME J.">
        <title>A small predatory core genome in the divergent marine Bacteriovorax marinus SJ and the terrestrial Bdellovibrio bacteriovorus.</title>
        <authorList>
            <person name="Crossman L.C."/>
            <person name="Chen H."/>
            <person name="Cerdeno-Tarraga A.M."/>
            <person name="Brooks K."/>
            <person name="Quail M.A."/>
            <person name="Pineiro S.A."/>
            <person name="Hobley L."/>
            <person name="Sockett R.E."/>
            <person name="Bentley S.D."/>
            <person name="Parkhill J."/>
            <person name="Williams H.N."/>
            <person name="Stine O.C."/>
        </authorList>
    </citation>
    <scope>NUCLEOTIDE SEQUENCE [LARGE SCALE GENOMIC DNA]</scope>
    <source>
        <strain evidence="3">ATCC BAA-682 / DSM 15412 / SJ</strain>
    </source>
</reference>
<evidence type="ECO:0000313" key="2">
    <source>
        <dbReference type="EMBL" id="CBW25919.1"/>
    </source>
</evidence>
<dbReference type="AlphaFoldDB" id="E1WXW2"/>
<name>E1WXW2_HALMS</name>
<dbReference type="STRING" id="862908.BMS_1035"/>
<dbReference type="OrthoDB" id="5287977at2"/>
<keyword evidence="3" id="KW-1185">Reference proteome</keyword>
<dbReference type="RefSeq" id="WP_014243703.1">
    <property type="nucleotide sequence ID" value="NC_016620.1"/>
</dbReference>
<dbReference type="KEGG" id="bmx:BMS_1035"/>
<protein>
    <submittedName>
        <fullName evidence="2">Uncharacterized protein</fullName>
    </submittedName>
</protein>
<evidence type="ECO:0000313" key="3">
    <source>
        <dbReference type="Proteomes" id="UP000008963"/>
    </source>
</evidence>
<dbReference type="Proteomes" id="UP000008963">
    <property type="component" value="Chromosome"/>
</dbReference>
<proteinExistence type="predicted"/>
<dbReference type="HOGENOM" id="CLU_353657_0_0_7"/>
<accession>E1WXW2</accession>
<sequence length="794" mass="89272">MKVIILLLLSINIHANLSVSETLLKAYSPLCPSITTAHVQGSLMHAQIMGNIVREINQNSNCFQAIELERMSTDYSRLYENYMTYSDDRMERLELEKKIALYTSLSSSGSLSPDEELFLTNEILNSQASLINAQAGLGRFGDFRSRYATGARQVVNSVDGFLGTWSQNPQCFQSKVSLISSLLSNSLLATSAFAAPGTSLALSSGAMVIRSLGQFIQHFKENNLLEDIDEVQMPAALRCVSKALSDQFCSAVDTEKLVDSYRNDPITDGPNFEGLTLLKNHVSELAHWLDEVYAGSAITSEGDLVNREKPILQSELLKKIKRYLQTYGTLRTKVFSEISNDSQRTDAIVIGIDRLVSIMASPTLTPDPSAWGSSGESSVENPIFVTRDKSLMPFQIFDPSITSIPYCGDDKCSLIEYVRKTGVELSISKWTESITNSLLIVEEVLELVNQERARTISVDAYSVLVGATRDIRGETNALGGLIMISDNAQRIIEFLTELGCQGRSRGCSRDGSISILHRYYPQITNIQKTKALTETVISLVEETFRPRSLSQDQLPGECRTDGGRPEFFGSDPQEEKSFEITSCITKILKLAERGNNVYFSKVRDMVSYELEARLANNLLDQDIEEIILSTKADLVTTLLNTYSPNNEINLSELVLGLKSSQNIVRNTAKNFFENFEDYFISAITETEISQMERSALCFRVLPFIYDTKDQRKFITKIYDRCKKAKMAFYIDGPSIEWKNYLVQTDDGSGFGKEKYKLMGSAEIRNCAFRKYNRRNKIYEQRREKELNSYEEKPL</sequence>
<gene>
    <name evidence="2" type="ordered locus">BMS_1035</name>
</gene>
<dbReference type="PATRIC" id="fig|862908.3.peg.986"/>